<dbReference type="EMBL" id="LT934114">
    <property type="protein sequence ID" value="VAH50574.1"/>
    <property type="molecule type" value="Genomic_DNA"/>
</dbReference>
<dbReference type="GO" id="GO:0019150">
    <property type="term" value="F:D-ribulokinase activity"/>
    <property type="evidence" value="ECO:0007669"/>
    <property type="project" value="TreeGrafter"/>
</dbReference>
<dbReference type="GO" id="GO:0005737">
    <property type="term" value="C:cytoplasm"/>
    <property type="evidence" value="ECO:0007669"/>
    <property type="project" value="TreeGrafter"/>
</dbReference>
<organism evidence="2 3">
    <name type="scientific">Triticum turgidum subsp. durum</name>
    <name type="common">Durum wheat</name>
    <name type="synonym">Triticum durum</name>
    <dbReference type="NCBI Taxonomy" id="4567"/>
    <lineage>
        <taxon>Eukaryota</taxon>
        <taxon>Viridiplantae</taxon>
        <taxon>Streptophyta</taxon>
        <taxon>Embryophyta</taxon>
        <taxon>Tracheophyta</taxon>
        <taxon>Spermatophyta</taxon>
        <taxon>Magnoliopsida</taxon>
        <taxon>Liliopsida</taxon>
        <taxon>Poales</taxon>
        <taxon>Poaceae</taxon>
        <taxon>BOP clade</taxon>
        <taxon>Pooideae</taxon>
        <taxon>Triticodae</taxon>
        <taxon>Triticeae</taxon>
        <taxon>Triticinae</taxon>
        <taxon>Triticum</taxon>
    </lineage>
</organism>
<dbReference type="Gramene" id="TRITD2Bv1G202040.1">
    <property type="protein sequence ID" value="TRITD2Bv1G202040.1"/>
    <property type="gene ID" value="TRITD2Bv1G202040"/>
</dbReference>
<dbReference type="SUPFAM" id="SSF53067">
    <property type="entry name" value="Actin-like ATPase domain"/>
    <property type="match status" value="1"/>
</dbReference>
<dbReference type="AlphaFoldDB" id="A0A9R1PXV8"/>
<feature type="region of interest" description="Disordered" evidence="1">
    <location>
        <begin position="88"/>
        <end position="109"/>
    </location>
</feature>
<dbReference type="PANTHER" id="PTHR43435:SF8">
    <property type="entry name" value="CARBOHYDRATE KINASE FGGY C-TERMINAL DOMAIN-CONTAINING PROTEIN"/>
    <property type="match status" value="1"/>
</dbReference>
<dbReference type="Proteomes" id="UP000324705">
    <property type="component" value="Chromosome 2B"/>
</dbReference>
<dbReference type="Gene3D" id="3.30.420.40">
    <property type="match status" value="1"/>
</dbReference>
<name>A0A9R1PXV8_TRITD</name>
<sequence length="129" mass="14021">MGSHGSPVSVYWNGDSRRNIILWMDHRALDQAERINSHNSPILQFNGGSVSPEMQAPKIRLYFLGSMAAAPNQTTTSAGVLCNLGHRRQVRPPPPLKATPPHHHQRQGDLDQGAYGATLAEAMSAAVEC</sequence>
<dbReference type="PANTHER" id="PTHR43435">
    <property type="entry name" value="RIBULOKINASE"/>
    <property type="match status" value="1"/>
</dbReference>
<evidence type="ECO:0000256" key="1">
    <source>
        <dbReference type="SAM" id="MobiDB-lite"/>
    </source>
</evidence>
<proteinExistence type="predicted"/>
<evidence type="ECO:0000313" key="2">
    <source>
        <dbReference type="EMBL" id="VAH50574.1"/>
    </source>
</evidence>
<accession>A0A9R1PXV8</accession>
<gene>
    <name evidence="2" type="ORF">TRITD_2Bv1G202040</name>
</gene>
<reference evidence="2 3" key="1">
    <citation type="submission" date="2017-09" db="EMBL/GenBank/DDBJ databases">
        <authorList>
            <consortium name="International Durum Wheat Genome Sequencing Consortium (IDWGSC)"/>
            <person name="Milanesi L."/>
        </authorList>
    </citation>
    <scope>NUCLEOTIDE SEQUENCE [LARGE SCALE GENOMIC DNA]</scope>
    <source>
        <strain evidence="3">cv. Svevo</strain>
    </source>
</reference>
<keyword evidence="3" id="KW-1185">Reference proteome</keyword>
<dbReference type="GO" id="GO:0019321">
    <property type="term" value="P:pentose metabolic process"/>
    <property type="evidence" value="ECO:0007669"/>
    <property type="project" value="TreeGrafter"/>
</dbReference>
<evidence type="ECO:0000313" key="3">
    <source>
        <dbReference type="Proteomes" id="UP000324705"/>
    </source>
</evidence>
<dbReference type="InterPro" id="IPR043129">
    <property type="entry name" value="ATPase_NBD"/>
</dbReference>
<protein>
    <submittedName>
        <fullName evidence="2">Uncharacterized protein</fullName>
    </submittedName>
</protein>